<dbReference type="Gene3D" id="3.40.50.720">
    <property type="entry name" value="NAD(P)-binding Rossmann-like Domain"/>
    <property type="match status" value="1"/>
</dbReference>
<sequence length="334" mass="36157">MKIAIVGCGGLGQVHASCYAKVPDVTVVGVCDIDADLAKALADKTGAPAYASFTEMLIETGCDVVSIALPSFLHKPFTVQAAEAGKHVICEKPIALNLQDAAEMIEVCEKNKVRLFVGHVVRFFPEYKSMKQKIDAGALGRIGVAHAKRAGGHPSEVRAWFGDDNKSGGVVVDLMVHDIDFMLWALGKVRSVYGFRKRDGLLDYASATLLFESGAVANIEAHWGYPGPFLTTAEISGSKGLLRSDSRKSKSLQVSKVATAENQGRVIEIPQSPGFENPYELEIRHFIDCIRDQHEPIVTAQDAYNALEIALAVLESDRTGQAVFLEQISGEELQ</sequence>
<dbReference type="Pfam" id="PF02894">
    <property type="entry name" value="GFO_IDH_MocA_C"/>
    <property type="match status" value="1"/>
</dbReference>
<dbReference type="Proteomes" id="UP001519287">
    <property type="component" value="Unassembled WGS sequence"/>
</dbReference>
<evidence type="ECO:0000259" key="2">
    <source>
        <dbReference type="Pfam" id="PF01408"/>
    </source>
</evidence>
<reference evidence="4 5" key="1">
    <citation type="submission" date="2021-03" db="EMBL/GenBank/DDBJ databases">
        <title>Genomic Encyclopedia of Type Strains, Phase IV (KMG-IV): sequencing the most valuable type-strain genomes for metagenomic binning, comparative biology and taxonomic classification.</title>
        <authorList>
            <person name="Goeker M."/>
        </authorList>
    </citation>
    <scope>NUCLEOTIDE SEQUENCE [LARGE SCALE GENOMIC DNA]</scope>
    <source>
        <strain evidence="4 5">DSM 26048</strain>
    </source>
</reference>
<dbReference type="InterPro" id="IPR051450">
    <property type="entry name" value="Gfo/Idh/MocA_Oxidoreductases"/>
</dbReference>
<comment type="similarity">
    <text evidence="1">Belongs to the Gfo/Idh/MocA family.</text>
</comment>
<evidence type="ECO:0000313" key="5">
    <source>
        <dbReference type="Proteomes" id="UP001519287"/>
    </source>
</evidence>
<organism evidence="4 5">
    <name type="scientific">Paenibacillus eucommiae</name>
    <dbReference type="NCBI Taxonomy" id="1355755"/>
    <lineage>
        <taxon>Bacteria</taxon>
        <taxon>Bacillati</taxon>
        <taxon>Bacillota</taxon>
        <taxon>Bacilli</taxon>
        <taxon>Bacillales</taxon>
        <taxon>Paenibacillaceae</taxon>
        <taxon>Paenibacillus</taxon>
    </lineage>
</organism>
<dbReference type="EMBL" id="JAGGLB010000019">
    <property type="protein sequence ID" value="MBP1993530.1"/>
    <property type="molecule type" value="Genomic_DNA"/>
</dbReference>
<feature type="domain" description="Gfo/Idh/MocA-like oxidoreductase C-terminal" evidence="3">
    <location>
        <begin position="131"/>
        <end position="323"/>
    </location>
</feature>
<dbReference type="Gene3D" id="3.30.360.10">
    <property type="entry name" value="Dihydrodipicolinate Reductase, domain 2"/>
    <property type="match status" value="1"/>
</dbReference>
<proteinExistence type="inferred from homology"/>
<comment type="caution">
    <text evidence="4">The sequence shown here is derived from an EMBL/GenBank/DDBJ whole genome shotgun (WGS) entry which is preliminary data.</text>
</comment>
<evidence type="ECO:0000256" key="1">
    <source>
        <dbReference type="ARBA" id="ARBA00010928"/>
    </source>
</evidence>
<dbReference type="SUPFAM" id="SSF51735">
    <property type="entry name" value="NAD(P)-binding Rossmann-fold domains"/>
    <property type="match status" value="1"/>
</dbReference>
<dbReference type="InterPro" id="IPR004104">
    <property type="entry name" value="Gfo/Idh/MocA-like_OxRdtase_C"/>
</dbReference>
<dbReference type="Pfam" id="PF01408">
    <property type="entry name" value="GFO_IDH_MocA"/>
    <property type="match status" value="1"/>
</dbReference>
<evidence type="ECO:0000259" key="3">
    <source>
        <dbReference type="Pfam" id="PF02894"/>
    </source>
</evidence>
<keyword evidence="5" id="KW-1185">Reference proteome</keyword>
<dbReference type="PANTHER" id="PTHR43377:SF1">
    <property type="entry name" value="BILIVERDIN REDUCTASE A"/>
    <property type="match status" value="1"/>
</dbReference>
<dbReference type="PANTHER" id="PTHR43377">
    <property type="entry name" value="BILIVERDIN REDUCTASE A"/>
    <property type="match status" value="1"/>
</dbReference>
<protein>
    <submittedName>
        <fullName evidence="4">Dehydrogenase</fullName>
    </submittedName>
</protein>
<dbReference type="InterPro" id="IPR036291">
    <property type="entry name" value="NAD(P)-bd_dom_sf"/>
</dbReference>
<dbReference type="InterPro" id="IPR000683">
    <property type="entry name" value="Gfo/Idh/MocA-like_OxRdtase_N"/>
</dbReference>
<feature type="domain" description="Gfo/Idh/MocA-like oxidoreductase N-terminal" evidence="2">
    <location>
        <begin position="1"/>
        <end position="119"/>
    </location>
</feature>
<gene>
    <name evidence="4" type="ORF">J2Z66_005152</name>
</gene>
<accession>A0ABS4J139</accession>
<name>A0ABS4J139_9BACL</name>
<dbReference type="RefSeq" id="WP_209975418.1">
    <property type="nucleotide sequence ID" value="NZ_JAGGLB010000019.1"/>
</dbReference>
<evidence type="ECO:0000313" key="4">
    <source>
        <dbReference type="EMBL" id="MBP1993530.1"/>
    </source>
</evidence>
<dbReference type="SUPFAM" id="SSF55347">
    <property type="entry name" value="Glyceraldehyde-3-phosphate dehydrogenase-like, C-terminal domain"/>
    <property type="match status" value="1"/>
</dbReference>